<protein>
    <submittedName>
        <fullName evidence="2">DUF6875 domain-containing protein</fullName>
    </submittedName>
</protein>
<comment type="caution">
    <text evidence="2">The sequence shown here is derived from an EMBL/GenBank/DDBJ whole genome shotgun (WGS) entry which is preliminary data.</text>
</comment>
<reference evidence="2 3" key="1">
    <citation type="submission" date="2024-12" db="EMBL/GenBank/DDBJ databases">
        <title>Forecasting of Potato common scab and diversities of Pathogenic streptomyces spp. in china.</title>
        <authorList>
            <person name="Handique U."/>
            <person name="Wu J."/>
        </authorList>
    </citation>
    <scope>NUCLEOTIDE SEQUENCE [LARGE SCALE GENOMIC DNA]</scope>
    <source>
        <strain evidence="2 3">ZRIMU1585</strain>
    </source>
</reference>
<evidence type="ECO:0000313" key="3">
    <source>
        <dbReference type="Proteomes" id="UP001631993"/>
    </source>
</evidence>
<evidence type="ECO:0000313" key="2">
    <source>
        <dbReference type="EMBL" id="MFM9647802.1"/>
    </source>
</evidence>
<feature type="domain" description="DUF6875" evidence="1">
    <location>
        <begin position="31"/>
        <end position="209"/>
    </location>
</feature>
<dbReference type="EMBL" id="JBJVNE010000007">
    <property type="protein sequence ID" value="MFM9647802.1"/>
    <property type="molecule type" value="Genomic_DNA"/>
</dbReference>
<name>A0ABW9IIK0_STRGJ</name>
<accession>A0ABW9IIK0</accession>
<evidence type="ECO:0000259" key="1">
    <source>
        <dbReference type="Pfam" id="PF21780"/>
    </source>
</evidence>
<keyword evidence="3" id="KW-1185">Reference proteome</keyword>
<dbReference type="RefSeq" id="WP_409097653.1">
    <property type="nucleotide sequence ID" value="NZ_JBJVNE010000007.1"/>
</dbReference>
<dbReference type="Pfam" id="PF21780">
    <property type="entry name" value="DUF6875"/>
    <property type="match status" value="1"/>
</dbReference>
<organism evidence="2 3">
    <name type="scientific">Streptomyces galilaeus</name>
    <dbReference type="NCBI Taxonomy" id="33899"/>
    <lineage>
        <taxon>Bacteria</taxon>
        <taxon>Bacillati</taxon>
        <taxon>Actinomycetota</taxon>
        <taxon>Actinomycetes</taxon>
        <taxon>Kitasatosporales</taxon>
        <taxon>Streptomycetaceae</taxon>
        <taxon>Streptomyces</taxon>
    </lineage>
</organism>
<proteinExistence type="predicted"/>
<dbReference type="InterPro" id="IPR049240">
    <property type="entry name" value="DUF6875"/>
</dbReference>
<gene>
    <name evidence="2" type="ORF">ACKI1S_16840</name>
</gene>
<sequence>MTRTPVPQDFGLLTPAEIEELPPSSEADALKKMLVWVRDYIAKPNMERDKENPNSPTAVCRFMPKSLVMGLTWFAVAKKVISAPGDVISVIDGYRNALRSLEPTSGGDARYKTIIVVFPTVTSEMAPEFIDGVHAKASGKYKAEAFMLGEFHADNQKSGSYNPAFFPLQSPVPAMAIRFMVALDHVFLVRETEDLVKDLENIKAYAGAFPSMEPPPSQKVQEMTRILLGQLEAMATRATEVPPDAEGGPSN</sequence>
<dbReference type="Proteomes" id="UP001631993">
    <property type="component" value="Unassembled WGS sequence"/>
</dbReference>